<evidence type="ECO:0000313" key="1">
    <source>
        <dbReference type="EMBL" id="HIU26564.1"/>
    </source>
</evidence>
<dbReference type="Gene3D" id="2.40.128.20">
    <property type="match status" value="1"/>
</dbReference>
<sequence>MYMKDIMVKIKGLQVSPEGGEEAMEFVTEAKLYKRGDSLYLVYEESELSGVPGCRTRLRLRDNEVQMKRFGKGSGSGNEILFEKGKRYTGFYNTPFGAIELEVLTNDIENTLSEAGDGHIDIDYSISLKGLLEGRNRINITLM</sequence>
<evidence type="ECO:0000313" key="2">
    <source>
        <dbReference type="Proteomes" id="UP000824090"/>
    </source>
</evidence>
<dbReference type="InterPro" id="IPR015231">
    <property type="entry name" value="DUF1934"/>
</dbReference>
<accession>A0A9D1I257</accession>
<organism evidence="1 2">
    <name type="scientific">Candidatus Allocopromorpha excrementigallinarum</name>
    <dbReference type="NCBI Taxonomy" id="2840742"/>
    <lineage>
        <taxon>Bacteria</taxon>
        <taxon>Bacillati</taxon>
        <taxon>Bacillota</taxon>
        <taxon>Clostridia</taxon>
        <taxon>Eubacteriales</taxon>
        <taxon>Eubacteriaceae</taxon>
        <taxon>Eubacteriaceae incertae sedis</taxon>
        <taxon>Candidatus Allocopromorpha</taxon>
    </lineage>
</organism>
<dbReference type="SUPFAM" id="SSF50814">
    <property type="entry name" value="Lipocalins"/>
    <property type="match status" value="1"/>
</dbReference>
<dbReference type="Proteomes" id="UP000824090">
    <property type="component" value="Unassembled WGS sequence"/>
</dbReference>
<proteinExistence type="predicted"/>
<reference evidence="1" key="1">
    <citation type="submission" date="2020-10" db="EMBL/GenBank/DDBJ databases">
        <authorList>
            <person name="Gilroy R."/>
        </authorList>
    </citation>
    <scope>NUCLEOTIDE SEQUENCE</scope>
    <source>
        <strain evidence="1">ChiHcec3-6078</strain>
    </source>
</reference>
<dbReference type="AlphaFoldDB" id="A0A9D1I257"/>
<reference evidence="1" key="2">
    <citation type="journal article" date="2021" name="PeerJ">
        <title>Extensive microbial diversity within the chicken gut microbiome revealed by metagenomics and culture.</title>
        <authorList>
            <person name="Gilroy R."/>
            <person name="Ravi A."/>
            <person name="Getino M."/>
            <person name="Pursley I."/>
            <person name="Horton D.L."/>
            <person name="Alikhan N.F."/>
            <person name="Baker D."/>
            <person name="Gharbi K."/>
            <person name="Hall N."/>
            <person name="Watson M."/>
            <person name="Adriaenssens E.M."/>
            <person name="Foster-Nyarko E."/>
            <person name="Jarju S."/>
            <person name="Secka A."/>
            <person name="Antonio M."/>
            <person name="Oren A."/>
            <person name="Chaudhuri R.R."/>
            <person name="La Ragione R."/>
            <person name="Hildebrand F."/>
            <person name="Pallen M.J."/>
        </authorList>
    </citation>
    <scope>NUCLEOTIDE SEQUENCE</scope>
    <source>
        <strain evidence="1">ChiHcec3-6078</strain>
    </source>
</reference>
<name>A0A9D1I257_9FIRM</name>
<gene>
    <name evidence="1" type="ORF">IAC50_08750</name>
</gene>
<protein>
    <submittedName>
        <fullName evidence="1">DUF1934 domain-containing protein</fullName>
    </submittedName>
</protein>
<dbReference type="InterPro" id="IPR012674">
    <property type="entry name" value="Calycin"/>
</dbReference>
<comment type="caution">
    <text evidence="1">The sequence shown here is derived from an EMBL/GenBank/DDBJ whole genome shotgun (WGS) entry which is preliminary data.</text>
</comment>
<dbReference type="EMBL" id="DVMP01000157">
    <property type="protein sequence ID" value="HIU26564.1"/>
    <property type="molecule type" value="Genomic_DNA"/>
</dbReference>
<dbReference type="Pfam" id="PF09148">
    <property type="entry name" value="DUF1934"/>
    <property type="match status" value="1"/>
</dbReference>